<organism evidence="2 3">
    <name type="scientific">Penicillium expansum</name>
    <name type="common">Blue mold rot fungus</name>
    <dbReference type="NCBI Taxonomy" id="27334"/>
    <lineage>
        <taxon>Eukaryota</taxon>
        <taxon>Fungi</taxon>
        <taxon>Dikarya</taxon>
        <taxon>Ascomycota</taxon>
        <taxon>Pezizomycotina</taxon>
        <taxon>Eurotiomycetes</taxon>
        <taxon>Eurotiomycetidae</taxon>
        <taxon>Eurotiales</taxon>
        <taxon>Aspergillaceae</taxon>
        <taxon>Penicillium</taxon>
    </lineage>
</organism>
<dbReference type="InterPro" id="IPR051091">
    <property type="entry name" value="O-Glucosyltr/Glycosyltrsf_90"/>
</dbReference>
<evidence type="ECO:0000313" key="2">
    <source>
        <dbReference type="EMBL" id="KGO50390.1"/>
    </source>
</evidence>
<reference evidence="2 3" key="1">
    <citation type="journal article" date="2015" name="Mol. Plant Microbe Interact.">
        <title>Genome, transcriptome, and functional analyses of Penicillium expansum provide new insights into secondary metabolism and pathogenicity.</title>
        <authorList>
            <person name="Ballester A.R."/>
            <person name="Marcet-Houben M."/>
            <person name="Levin E."/>
            <person name="Sela N."/>
            <person name="Selma-Lazaro C."/>
            <person name="Carmona L."/>
            <person name="Wisniewski M."/>
            <person name="Droby S."/>
            <person name="Gonzalez-Candelas L."/>
            <person name="Gabaldon T."/>
        </authorList>
    </citation>
    <scope>NUCLEOTIDE SEQUENCE [LARGE SCALE GENOMIC DNA]</scope>
    <source>
        <strain evidence="2 3">MD-8</strain>
    </source>
</reference>
<dbReference type="AlphaFoldDB" id="A0A0A2KB68"/>
<accession>A0A0A2KB68</accession>
<evidence type="ECO:0000259" key="1">
    <source>
        <dbReference type="SMART" id="SM00672"/>
    </source>
</evidence>
<dbReference type="RefSeq" id="XP_016593635.1">
    <property type="nucleotide sequence ID" value="XM_016739988.1"/>
</dbReference>
<gene>
    <name evidence="2" type="ORF">PEX2_027130</name>
</gene>
<dbReference type="SMART" id="SM00672">
    <property type="entry name" value="CAP10"/>
    <property type="match status" value="1"/>
</dbReference>
<dbReference type="PANTHER" id="PTHR12203:SF22">
    <property type="entry name" value="CAPSULE ASSOCIATED PROTEIN"/>
    <property type="match status" value="1"/>
</dbReference>
<evidence type="ECO:0000313" key="3">
    <source>
        <dbReference type="Proteomes" id="UP000030143"/>
    </source>
</evidence>
<dbReference type="EMBL" id="JQFZ01000341">
    <property type="protein sequence ID" value="KGO50390.1"/>
    <property type="molecule type" value="Genomic_DNA"/>
</dbReference>
<comment type="caution">
    <text evidence="2">The sequence shown here is derived from an EMBL/GenBank/DDBJ whole genome shotgun (WGS) entry which is preliminary data.</text>
</comment>
<dbReference type="VEuPathDB" id="FungiDB:PEXP_025080"/>
<sequence>MPAFRMPCMMTTFNSRAGRVAVLAVFCILTLIWILPRREVQVSPTFYAGNGYNSSHPIDALIDTAETDLHELLGTQAHDLQAAAEQYRARRGRHPPPGFGKWYEFAKSKDSLIIEEFFDQIYHDLTPYWALEPKELRRQARSIPTRITVRNKTAILKTDEPRDWMDSWYDLVAKLEGGLPDLDMPINVMDETRLVVPWEEINEYVQKEQAKRVMTKPSRVIHEYMSLADSDHEDLQPFDPGFAVPGEGGYWEMARVGCPPGSPARNSTLPKVDFSSPPWEYDNFEKMSYHGYVSNYTLGKDPCVRPEMQVLHGTFLEPISVSTSHKLMPLFGGSKLPMNNEILLPPAMYWAQNDHYSGGENEHGGSWEYKTNKAVWRGAATGGRAREPNWTGFQRHRFMSMMNATSVSQAEKNRSHGINFRLPNYADYKLKGDGFIPQLLSEHTDTGFNHLVCTPYNETDPTCPYLDPYFEIAPGMPMKQMYNFKYLPDLDGNSFSGRYRGFMLSTSLPIKATIYNEWHDSRLIPWIHFVPMDTTYIDFYGIMAYFLGGRDNAARKIALAGKAWGEKVLRREDMEVYTYRLLLEYARICDDRREFLGDIDDFKMD</sequence>
<dbReference type="Pfam" id="PF05686">
    <property type="entry name" value="Glyco_transf_90"/>
    <property type="match status" value="1"/>
</dbReference>
<dbReference type="InterPro" id="IPR006598">
    <property type="entry name" value="CAP10"/>
</dbReference>
<dbReference type="Proteomes" id="UP000030143">
    <property type="component" value="Unassembled WGS sequence"/>
</dbReference>
<proteinExistence type="predicted"/>
<dbReference type="GeneID" id="27675407"/>
<dbReference type="STRING" id="27334.A0A0A2KB68"/>
<feature type="domain" description="Glycosyl transferase CAP10" evidence="1">
    <location>
        <begin position="305"/>
        <end position="592"/>
    </location>
</feature>
<keyword evidence="3" id="KW-1185">Reference proteome</keyword>
<name>A0A0A2KB68_PENEN</name>
<protein>
    <submittedName>
        <fullName evidence="2">Lipopolysaccharide-modifying protein</fullName>
    </submittedName>
</protein>
<dbReference type="HOGENOM" id="CLU_005027_4_2_1"/>
<dbReference type="PANTHER" id="PTHR12203">
    <property type="entry name" value="KDEL LYS-ASP-GLU-LEU CONTAINING - RELATED"/>
    <property type="match status" value="1"/>
</dbReference>